<proteinExistence type="predicted"/>
<sequence length="446" mass="45629">MIAISLTYEGDEGHGEARADGGEDHVHRVRQAEERQQRAQVAVQGRVIGRDGRADTDAADDFAERLVADFRDEQLHLEPALDGHLGQQDKGVGDEVIDAAVEEVPEGLHPGENVGEKGNVHGVSSGAIENDPSGQDRGDEQHHVADDGEFLGVLGEADVVALAEGGKVPTRQGAAAGAQVNIELGSEDAFELALQFLEVLLRLGDGVVVFLDGLVEGALLRLFQATPAGAVAAIGPAAGAGPVAIAAATAVTAGRGAAVTANMALTGVVTATAPTAAATTGAVIATAVTGLGAAIASTVAAGRVAATVAPGAAVSPRRRTVARAHVAAESTGALGGEPVTGERADDPAEGSTRFALSGADTTINRTDGDLTTEVIDEAGNRCLVAAFFIERASQNLALILPAFAGTEIKLSSLRTPITFQINIRIKKNPITRTNHTIENLARLTWI</sequence>
<feature type="region of interest" description="Disordered" evidence="1">
    <location>
        <begin position="332"/>
        <end position="351"/>
    </location>
</feature>
<dbReference type="AlphaFoldDB" id="B3G2P1"/>
<name>B3G2P1_PSEAI</name>
<reference evidence="2" key="1">
    <citation type="journal article" date="2008" name="Genomics">
        <title>Large-insert genome analysis technology detects structural variation in Pseudomonas aeruginosa clinical strains from cystic fibrosis patients.</title>
        <authorList>
            <person name="Hayden H.S."/>
            <person name="Gillett W."/>
            <person name="Saenphimmachak C."/>
            <person name="Lim R."/>
            <person name="Zhou Y."/>
            <person name="Jacobs M.A."/>
            <person name="Chang J."/>
            <person name="Rohmer L."/>
            <person name="D'Argenio D.A."/>
            <person name="Palmieri A."/>
            <person name="Levy R."/>
            <person name="Haugen E."/>
            <person name="Wong G.K."/>
            <person name="Brittnacher M.J."/>
            <person name="Burns J.L."/>
            <person name="Miller S.I."/>
            <person name="Olson M.V."/>
            <person name="Kaul R."/>
        </authorList>
    </citation>
    <scope>NUCLEOTIDE SEQUENCE</scope>
    <source>
        <strain evidence="2">PACS171b</strain>
    </source>
</reference>
<accession>B3G2P1</accession>
<evidence type="ECO:0000313" key="2">
    <source>
        <dbReference type="EMBL" id="ACD39303.1"/>
    </source>
</evidence>
<gene>
    <name evidence="2" type="ORF">PACL_0515</name>
</gene>
<feature type="region of interest" description="Disordered" evidence="1">
    <location>
        <begin position="107"/>
        <end position="142"/>
    </location>
</feature>
<protein>
    <submittedName>
        <fullName evidence="2">Uncharacterized protein</fullName>
    </submittedName>
</protein>
<dbReference type="EMBL" id="EU595753">
    <property type="protein sequence ID" value="ACD39303.1"/>
    <property type="molecule type" value="Genomic_DNA"/>
</dbReference>
<organism evidence="2">
    <name type="scientific">Pseudomonas aeruginosa</name>
    <dbReference type="NCBI Taxonomy" id="287"/>
    <lineage>
        <taxon>Bacteria</taxon>
        <taxon>Pseudomonadati</taxon>
        <taxon>Pseudomonadota</taxon>
        <taxon>Gammaproteobacteria</taxon>
        <taxon>Pseudomonadales</taxon>
        <taxon>Pseudomonadaceae</taxon>
        <taxon>Pseudomonas</taxon>
    </lineage>
</organism>
<evidence type="ECO:0000256" key="1">
    <source>
        <dbReference type="SAM" id="MobiDB-lite"/>
    </source>
</evidence>